<evidence type="ECO:0000313" key="1">
    <source>
        <dbReference type="EMBL" id="TQL63545.1"/>
    </source>
</evidence>
<reference evidence="1 2" key="1">
    <citation type="submission" date="2019-06" db="EMBL/GenBank/DDBJ databases">
        <title>Sequencing the genomes of 1000 actinobacteria strains.</title>
        <authorList>
            <person name="Klenk H.-P."/>
        </authorList>
    </citation>
    <scope>NUCLEOTIDE SEQUENCE [LARGE SCALE GENOMIC DNA]</scope>
    <source>
        <strain evidence="1 2">DSM 4813</strain>
    </source>
</reference>
<evidence type="ECO:0000313" key="2">
    <source>
        <dbReference type="Proteomes" id="UP000315389"/>
    </source>
</evidence>
<name>A0A542ZT73_RARFA</name>
<proteinExistence type="predicted"/>
<accession>A0A542ZT73</accession>
<organism evidence="1 2">
    <name type="scientific">Rarobacter faecitabidus</name>
    <dbReference type="NCBI Taxonomy" id="13243"/>
    <lineage>
        <taxon>Bacteria</taxon>
        <taxon>Bacillati</taxon>
        <taxon>Actinomycetota</taxon>
        <taxon>Actinomycetes</taxon>
        <taxon>Micrococcales</taxon>
        <taxon>Rarobacteraceae</taxon>
        <taxon>Rarobacter</taxon>
    </lineage>
</organism>
<keyword evidence="2" id="KW-1185">Reference proteome</keyword>
<dbReference type="RefSeq" id="WP_170222507.1">
    <property type="nucleotide sequence ID" value="NZ_BAAASV010000002.1"/>
</dbReference>
<gene>
    <name evidence="1" type="ORF">FB461_0004</name>
</gene>
<dbReference type="AlphaFoldDB" id="A0A542ZT73"/>
<dbReference type="EMBL" id="VFOS01000001">
    <property type="protein sequence ID" value="TQL63545.1"/>
    <property type="molecule type" value="Genomic_DNA"/>
</dbReference>
<comment type="caution">
    <text evidence="1">The sequence shown here is derived from an EMBL/GenBank/DDBJ whole genome shotgun (WGS) entry which is preliminary data.</text>
</comment>
<sequence>MTGQATRESSVVALDRREAGNDLTAAVIDWAIARRDGNPGPAFAVLEEAADRWIEANG</sequence>
<protein>
    <submittedName>
        <fullName evidence="1">Uncharacterized protein</fullName>
    </submittedName>
</protein>
<dbReference type="Proteomes" id="UP000315389">
    <property type="component" value="Unassembled WGS sequence"/>
</dbReference>